<keyword evidence="1" id="KW-0812">Transmembrane</keyword>
<dbReference type="PANTHER" id="PTHR12127">
    <property type="entry name" value="MUCOLIPIN"/>
    <property type="match status" value="1"/>
</dbReference>
<evidence type="ECO:0000313" key="2">
    <source>
        <dbReference type="EMBL" id="KAH9527820.1"/>
    </source>
</evidence>
<keyword evidence="3" id="KW-1185">Reference proteome</keyword>
<sequence>MHYVNYAKITPLCAVVSLYAQYFWNHCWLRMLLPISTFPYFDRECRNHKGDSPIVSVKKMNSCSLFLGIGNLLVWFPLLRYFAYFQSYNILLLNLFQTFCGSVSAFLRIFLRSGDSLVHRIRQSKETALCENTQTMRRVLAENMIKNKQTNGKTNNYLALEAMSIEYRFQTDCLRYKNNFPNQQLSILKWLKMIENYLNHKGDSPIVSVKKMNSCSLFLGIGNLLVWFPLLRYFAYFQSYNILLLGFCFCGSVVLGPHHLKFRTLS</sequence>
<reference evidence="2" key="2">
    <citation type="journal article" date="2022" name="Res Sq">
        <title>Comparative Genomics Reveals Insights into the Divergent Evolution of Astigmatic Mites and Household Pest Adaptations.</title>
        <authorList>
            <person name="Xiong Q."/>
            <person name="Wan A.T.-Y."/>
            <person name="Liu X.-Y."/>
            <person name="Fung C.S.-H."/>
            <person name="Xiao X."/>
            <person name="Malainual N."/>
            <person name="Hou J."/>
            <person name="Wang L."/>
            <person name="Wang M."/>
            <person name="Yang K."/>
            <person name="Cui Y."/>
            <person name="Leung E."/>
            <person name="Nong W."/>
            <person name="Shin S.-K."/>
            <person name="Au S."/>
            <person name="Jeong K.Y."/>
            <person name="Chew F.T."/>
            <person name="Hui J."/>
            <person name="Leung T.F."/>
            <person name="Tungtrongchitr A."/>
            <person name="Zhong N."/>
            <person name="Liu Z."/>
            <person name="Tsui S."/>
        </authorList>
    </citation>
    <scope>NUCLEOTIDE SEQUENCE</scope>
    <source>
        <strain evidence="2">Derf</strain>
        <tissue evidence="2">Whole organism</tissue>
    </source>
</reference>
<dbReference type="InterPro" id="IPR039031">
    <property type="entry name" value="Mucolipin"/>
</dbReference>
<dbReference type="PANTHER" id="PTHR12127:SF7">
    <property type="entry name" value="SD02261P"/>
    <property type="match status" value="1"/>
</dbReference>
<keyword evidence="1" id="KW-0472">Membrane</keyword>
<dbReference type="GO" id="GO:0072345">
    <property type="term" value="F:NAADP-sensitive calcium-release channel activity"/>
    <property type="evidence" value="ECO:0007669"/>
    <property type="project" value="TreeGrafter"/>
</dbReference>
<feature type="transmembrane region" description="Helical" evidence="1">
    <location>
        <begin position="90"/>
        <end position="111"/>
    </location>
</feature>
<dbReference type="GO" id="GO:0005765">
    <property type="term" value="C:lysosomal membrane"/>
    <property type="evidence" value="ECO:0007669"/>
    <property type="project" value="TreeGrafter"/>
</dbReference>
<evidence type="ECO:0000313" key="3">
    <source>
        <dbReference type="Proteomes" id="UP000790347"/>
    </source>
</evidence>
<keyword evidence="1" id="KW-1133">Transmembrane helix</keyword>
<accession>A0A922ID15</accession>
<reference evidence="2" key="1">
    <citation type="submission" date="2013-05" db="EMBL/GenBank/DDBJ databases">
        <authorList>
            <person name="Yim A.K.Y."/>
            <person name="Chan T.F."/>
            <person name="Ji K.M."/>
            <person name="Liu X.Y."/>
            <person name="Zhou J.W."/>
            <person name="Li R.Q."/>
            <person name="Yang K.Y."/>
            <person name="Li J."/>
            <person name="Li M."/>
            <person name="Law P.T.W."/>
            <person name="Wu Y.L."/>
            <person name="Cai Z.L."/>
            <person name="Qin H."/>
            <person name="Bao Y."/>
            <person name="Leung R.K.K."/>
            <person name="Ng P.K.S."/>
            <person name="Zou J."/>
            <person name="Zhong X.J."/>
            <person name="Ran P.X."/>
            <person name="Zhong N.S."/>
            <person name="Liu Z.G."/>
            <person name="Tsui S.K.W."/>
        </authorList>
    </citation>
    <scope>NUCLEOTIDE SEQUENCE</scope>
    <source>
        <strain evidence="2">Derf</strain>
        <tissue evidence="2">Whole organism</tissue>
    </source>
</reference>
<dbReference type="EMBL" id="ASGP02000001">
    <property type="protein sequence ID" value="KAH9527820.1"/>
    <property type="molecule type" value="Genomic_DNA"/>
</dbReference>
<evidence type="ECO:0000256" key="1">
    <source>
        <dbReference type="SAM" id="Phobius"/>
    </source>
</evidence>
<feature type="transmembrane region" description="Helical" evidence="1">
    <location>
        <begin position="65"/>
        <end position="84"/>
    </location>
</feature>
<protein>
    <submittedName>
        <fullName evidence="2">Mucolipin-2</fullName>
    </submittedName>
</protein>
<dbReference type="GO" id="GO:0005886">
    <property type="term" value="C:plasma membrane"/>
    <property type="evidence" value="ECO:0007669"/>
    <property type="project" value="TreeGrafter"/>
</dbReference>
<dbReference type="Proteomes" id="UP000790347">
    <property type="component" value="Unassembled WGS sequence"/>
</dbReference>
<dbReference type="AlphaFoldDB" id="A0A922ID15"/>
<organism evidence="2 3">
    <name type="scientific">Dermatophagoides farinae</name>
    <name type="common">American house dust mite</name>
    <dbReference type="NCBI Taxonomy" id="6954"/>
    <lineage>
        <taxon>Eukaryota</taxon>
        <taxon>Metazoa</taxon>
        <taxon>Ecdysozoa</taxon>
        <taxon>Arthropoda</taxon>
        <taxon>Chelicerata</taxon>
        <taxon>Arachnida</taxon>
        <taxon>Acari</taxon>
        <taxon>Acariformes</taxon>
        <taxon>Sarcoptiformes</taxon>
        <taxon>Astigmata</taxon>
        <taxon>Psoroptidia</taxon>
        <taxon>Analgoidea</taxon>
        <taxon>Pyroglyphidae</taxon>
        <taxon>Dermatophagoidinae</taxon>
        <taxon>Dermatophagoides</taxon>
    </lineage>
</organism>
<feature type="transmembrane region" description="Helical" evidence="1">
    <location>
        <begin position="217"/>
        <end position="236"/>
    </location>
</feature>
<gene>
    <name evidence="2" type="primary">MCOLN2_1</name>
    <name evidence="2" type="ORF">DERF_001815</name>
</gene>
<name>A0A922ID15_DERFA</name>
<feature type="transmembrane region" description="Helical" evidence="1">
    <location>
        <begin position="242"/>
        <end position="260"/>
    </location>
</feature>
<proteinExistence type="predicted"/>
<comment type="caution">
    <text evidence="2">The sequence shown here is derived from an EMBL/GenBank/DDBJ whole genome shotgun (WGS) entry which is preliminary data.</text>
</comment>